<name>A0A136IU67_9PEZI</name>
<dbReference type="Pfam" id="PF02469">
    <property type="entry name" value="Fasciclin"/>
    <property type="match status" value="2"/>
</dbReference>
<dbReference type="PANTHER" id="PTHR10900">
    <property type="entry name" value="PERIOSTIN-RELATED"/>
    <property type="match status" value="1"/>
</dbReference>
<dbReference type="OrthoDB" id="286301at2759"/>
<sequence length="381" mass="39045">MQLRRAFALGLAGTATAQNGTPDLATALSSQNSSLSLLNGLIANTTGLADTLRGLTNVTILAPNNDAIQKILSSSMAAGLAMPGAIQNILSYHVLNGTYYASNFTSSNMSMFIPTHLTNSMYSLVSGGQRVEVMYNGTNVTAYSGLKQPSRFVTTNVNFTGGTIHIIDSVLTVPMNVTSTLPSANLTAAAGAIRFAGLNQTIDTTQNLTIFAPSNDAFNAVGSVFSNFSMQQVAQGLQYHVVQGLGYSSTLMNMTMRTLAGQNLNITVINGTVYVNSAKVTIPNILVRNGVVHVIDQVLNANQTGASPQPGATTTTAAFSGASTGTAGIPFTSGVTAATSNVPAASTTAATSSRSNPAMPIKTGAVGAAALFGGAAVMMNL</sequence>
<dbReference type="InParanoid" id="A0A136IU67"/>
<reference evidence="3" key="1">
    <citation type="submission" date="2016-02" db="EMBL/GenBank/DDBJ databases">
        <title>Draft genome sequence of Microdochium bolleyi, a fungal endophyte of beachgrass.</title>
        <authorList>
            <consortium name="DOE Joint Genome Institute"/>
            <person name="David A.S."/>
            <person name="May G."/>
            <person name="Haridas S."/>
            <person name="Lim J."/>
            <person name="Wang M."/>
            <person name="Labutti K."/>
            <person name="Lipzen A."/>
            <person name="Barry K."/>
            <person name="Grigoriev I.V."/>
        </authorList>
    </citation>
    <scope>NUCLEOTIDE SEQUENCE [LARGE SCALE GENOMIC DNA]</scope>
    <source>
        <strain evidence="3">J235TASD1</strain>
    </source>
</reference>
<dbReference type="GO" id="GO:0016236">
    <property type="term" value="P:macroautophagy"/>
    <property type="evidence" value="ECO:0007669"/>
    <property type="project" value="TreeGrafter"/>
</dbReference>
<dbReference type="SMART" id="SM00554">
    <property type="entry name" value="FAS1"/>
    <property type="match status" value="2"/>
</dbReference>
<dbReference type="AlphaFoldDB" id="A0A136IU67"/>
<dbReference type="InterPro" id="IPR036378">
    <property type="entry name" value="FAS1_dom_sf"/>
</dbReference>
<dbReference type="Gene3D" id="2.30.180.10">
    <property type="entry name" value="FAS1 domain"/>
    <property type="match status" value="2"/>
</dbReference>
<evidence type="ECO:0000259" key="1">
    <source>
        <dbReference type="PROSITE" id="PS50213"/>
    </source>
</evidence>
<proteinExistence type="predicted"/>
<gene>
    <name evidence="2" type="ORF">Micbo1qcDRAFT_207109</name>
</gene>
<accession>A0A136IU67</accession>
<dbReference type="PROSITE" id="PS50213">
    <property type="entry name" value="FAS1"/>
    <property type="match status" value="2"/>
</dbReference>
<dbReference type="PANTHER" id="PTHR10900:SF77">
    <property type="entry name" value="FI19380P1"/>
    <property type="match status" value="1"/>
</dbReference>
<protein>
    <submittedName>
        <fullName evidence="2">FAS1 domain-containing protein</fullName>
    </submittedName>
</protein>
<feature type="domain" description="FAS1" evidence="1">
    <location>
        <begin position="22"/>
        <end position="171"/>
    </location>
</feature>
<dbReference type="InterPro" id="IPR050904">
    <property type="entry name" value="Adhesion/Biosynth-related"/>
</dbReference>
<dbReference type="FunFam" id="2.30.180.10:FF:000032">
    <property type="entry name" value="Fasciclin domain-containing protein, putative"/>
    <property type="match status" value="1"/>
</dbReference>
<organism evidence="2 3">
    <name type="scientific">Microdochium bolleyi</name>
    <dbReference type="NCBI Taxonomy" id="196109"/>
    <lineage>
        <taxon>Eukaryota</taxon>
        <taxon>Fungi</taxon>
        <taxon>Dikarya</taxon>
        <taxon>Ascomycota</taxon>
        <taxon>Pezizomycotina</taxon>
        <taxon>Sordariomycetes</taxon>
        <taxon>Xylariomycetidae</taxon>
        <taxon>Xylariales</taxon>
        <taxon>Microdochiaceae</taxon>
        <taxon>Microdochium</taxon>
    </lineage>
</organism>
<keyword evidence="3" id="KW-1185">Reference proteome</keyword>
<evidence type="ECO:0000313" key="2">
    <source>
        <dbReference type="EMBL" id="KXJ88373.1"/>
    </source>
</evidence>
<dbReference type="InterPro" id="IPR000782">
    <property type="entry name" value="FAS1_domain"/>
</dbReference>
<evidence type="ECO:0000313" key="3">
    <source>
        <dbReference type="Proteomes" id="UP000070501"/>
    </source>
</evidence>
<dbReference type="GO" id="GO:0000329">
    <property type="term" value="C:fungal-type vacuole membrane"/>
    <property type="evidence" value="ECO:0007669"/>
    <property type="project" value="TreeGrafter"/>
</dbReference>
<dbReference type="SUPFAM" id="SSF82153">
    <property type="entry name" value="FAS1 domain"/>
    <property type="match status" value="2"/>
</dbReference>
<dbReference type="EMBL" id="KQ964258">
    <property type="protein sequence ID" value="KXJ88373.1"/>
    <property type="molecule type" value="Genomic_DNA"/>
</dbReference>
<dbReference type="STRING" id="196109.A0A136IU67"/>
<feature type="domain" description="FAS1" evidence="1">
    <location>
        <begin position="173"/>
        <end position="299"/>
    </location>
</feature>
<dbReference type="Proteomes" id="UP000070501">
    <property type="component" value="Unassembled WGS sequence"/>
</dbReference>